<organism evidence="4 5">
    <name type="scientific">Acidithiobacillus ferrooxidans</name>
    <name type="common">Thiobacillus ferrooxidans</name>
    <dbReference type="NCBI Taxonomy" id="920"/>
    <lineage>
        <taxon>Bacteria</taxon>
        <taxon>Pseudomonadati</taxon>
        <taxon>Pseudomonadota</taxon>
        <taxon>Acidithiobacillia</taxon>
        <taxon>Acidithiobacillales</taxon>
        <taxon>Acidithiobacillaceae</taxon>
        <taxon>Acidithiobacillus</taxon>
    </lineage>
</organism>
<evidence type="ECO:0000313" key="4">
    <source>
        <dbReference type="EMBL" id="PZD81005.1"/>
    </source>
</evidence>
<dbReference type="InterPro" id="IPR005835">
    <property type="entry name" value="NTP_transferase_dom"/>
</dbReference>
<dbReference type="SUPFAM" id="SSF53448">
    <property type="entry name" value="Nucleotide-diphospho-sugar transferases"/>
    <property type="match status" value="1"/>
</dbReference>
<accession>A0A2W1KEV4</accession>
<dbReference type="InterPro" id="IPR029044">
    <property type="entry name" value="Nucleotide-diphossugar_trans"/>
</dbReference>
<sequence length="229" mass="24920">MAAPITRAMILAAGRGERLRPLTDHVPKPLLEVAGKPLIVRHLESLLEAGIQDVIINVGYLGDAIMQALGTDWRGLRIHYSDERGGRLETGGAIVRALPLLGDAPFLLVNGDICTDFPWTRLCQPSSARAHLVLVPNPVQHPQGDFALSASVVALAGEERHTYAGIARLDPELFREFPEQPAPLAPWLRRWIAAGLVEGSLYQGKWTDVGTPERLRIAERDCAEVPGGL</sequence>
<dbReference type="Gene3D" id="3.90.550.10">
    <property type="entry name" value="Spore Coat Polysaccharide Biosynthesis Protein SpsA, Chain A"/>
    <property type="match status" value="1"/>
</dbReference>
<keyword evidence="2" id="KW-0548">Nucleotidyltransferase</keyword>
<evidence type="ECO:0000256" key="1">
    <source>
        <dbReference type="ARBA" id="ARBA00022679"/>
    </source>
</evidence>
<dbReference type="EMBL" id="QKQP01000005">
    <property type="protein sequence ID" value="PZD81005.1"/>
    <property type="molecule type" value="Genomic_DNA"/>
</dbReference>
<dbReference type="GeneID" id="65282034"/>
<evidence type="ECO:0000259" key="3">
    <source>
        <dbReference type="Pfam" id="PF00483"/>
    </source>
</evidence>
<reference evidence="4 5" key="1">
    <citation type="submission" date="2018-06" db="EMBL/GenBank/DDBJ databases">
        <title>Draft sequence of Acidithiobacillus ferrooxidans CCM 4253.</title>
        <authorList>
            <person name="Moya-Beltran A."/>
            <person name="Castro M."/>
            <person name="Covarrubias P.C."/>
            <person name="Issotta F."/>
            <person name="Janiczek O."/>
            <person name="Mandl M."/>
            <person name="Kucera J."/>
            <person name="Quatrini R."/>
        </authorList>
    </citation>
    <scope>NUCLEOTIDE SEQUENCE [LARGE SCALE GENOMIC DNA]</scope>
    <source>
        <strain evidence="4 5">CCM 4253</strain>
    </source>
</reference>
<dbReference type="OMA" id="INHAHLG"/>
<name>A0A2W1KEV4_ACIFR</name>
<dbReference type="InterPro" id="IPR054790">
    <property type="entry name" value="MurU"/>
</dbReference>
<feature type="domain" description="Nucleotidyl transferase" evidence="3">
    <location>
        <begin position="8"/>
        <end position="139"/>
    </location>
</feature>
<dbReference type="CDD" id="cd06422">
    <property type="entry name" value="NTP_transferase_like_1"/>
    <property type="match status" value="1"/>
</dbReference>
<dbReference type="InterPro" id="IPR050065">
    <property type="entry name" value="GlmU-like"/>
</dbReference>
<dbReference type="Proteomes" id="UP000248886">
    <property type="component" value="Unassembled WGS sequence"/>
</dbReference>
<evidence type="ECO:0000313" key="5">
    <source>
        <dbReference type="Proteomes" id="UP000248886"/>
    </source>
</evidence>
<dbReference type="GO" id="GO:0016779">
    <property type="term" value="F:nucleotidyltransferase activity"/>
    <property type="evidence" value="ECO:0007669"/>
    <property type="project" value="UniProtKB-KW"/>
</dbReference>
<evidence type="ECO:0000256" key="2">
    <source>
        <dbReference type="ARBA" id="ARBA00022695"/>
    </source>
</evidence>
<dbReference type="RefSeq" id="WP_012537558.1">
    <property type="nucleotide sequence ID" value="NZ_AP025160.1"/>
</dbReference>
<dbReference type="PANTHER" id="PTHR43584">
    <property type="entry name" value="NUCLEOTIDYL TRANSFERASE"/>
    <property type="match status" value="1"/>
</dbReference>
<dbReference type="NCBIfam" id="NF045761">
    <property type="entry name" value="NAMPUrTaseMurU"/>
    <property type="match status" value="1"/>
</dbReference>
<proteinExistence type="predicted"/>
<keyword evidence="1 4" id="KW-0808">Transferase</keyword>
<dbReference type="PANTHER" id="PTHR43584:SF8">
    <property type="entry name" value="N-ACETYLMURAMATE ALPHA-1-PHOSPHATE URIDYLYLTRANSFERASE"/>
    <property type="match status" value="1"/>
</dbReference>
<gene>
    <name evidence="4" type="ORF">DN052_11415</name>
</gene>
<comment type="caution">
    <text evidence="4">The sequence shown here is derived from an EMBL/GenBank/DDBJ whole genome shotgun (WGS) entry which is preliminary data.</text>
</comment>
<protein>
    <submittedName>
        <fullName evidence="4">Nucleotidyltransferase family protein</fullName>
    </submittedName>
</protein>
<dbReference type="AlphaFoldDB" id="A0A2W1KEV4"/>
<dbReference type="Pfam" id="PF00483">
    <property type="entry name" value="NTP_transferase"/>
    <property type="match status" value="1"/>
</dbReference>
<dbReference type="OrthoDB" id="9788272at2"/>